<keyword evidence="2" id="KW-1185">Reference proteome</keyword>
<sequence>MTVDGMGAHRFITDRLEWTNASSLKKSWTSPWAGGKVSDAGPKAEGSRPAVCVGLLHEITYGPPIGVMFGEGVPAQVSSSSSDHSPK</sequence>
<organism evidence="1 2">
    <name type="scientific">Araneus ventricosus</name>
    <name type="common">Orbweaver spider</name>
    <name type="synonym">Epeira ventricosa</name>
    <dbReference type="NCBI Taxonomy" id="182803"/>
    <lineage>
        <taxon>Eukaryota</taxon>
        <taxon>Metazoa</taxon>
        <taxon>Ecdysozoa</taxon>
        <taxon>Arthropoda</taxon>
        <taxon>Chelicerata</taxon>
        <taxon>Arachnida</taxon>
        <taxon>Araneae</taxon>
        <taxon>Araneomorphae</taxon>
        <taxon>Entelegynae</taxon>
        <taxon>Araneoidea</taxon>
        <taxon>Araneidae</taxon>
        <taxon>Araneus</taxon>
    </lineage>
</organism>
<accession>A0A4Y2QYA1</accession>
<name>A0A4Y2QYA1_ARAVE</name>
<comment type="caution">
    <text evidence="1">The sequence shown here is derived from an EMBL/GenBank/DDBJ whole genome shotgun (WGS) entry which is preliminary data.</text>
</comment>
<dbReference type="EMBL" id="BGPR01015190">
    <property type="protein sequence ID" value="GBN68343.1"/>
    <property type="molecule type" value="Genomic_DNA"/>
</dbReference>
<dbReference type="AlphaFoldDB" id="A0A4Y2QYA1"/>
<proteinExistence type="predicted"/>
<reference evidence="1 2" key="1">
    <citation type="journal article" date="2019" name="Sci. Rep.">
        <title>Orb-weaving spider Araneus ventricosus genome elucidates the spidroin gene catalogue.</title>
        <authorList>
            <person name="Kono N."/>
            <person name="Nakamura H."/>
            <person name="Ohtoshi R."/>
            <person name="Moran D.A.P."/>
            <person name="Shinohara A."/>
            <person name="Yoshida Y."/>
            <person name="Fujiwara M."/>
            <person name="Mori M."/>
            <person name="Tomita M."/>
            <person name="Arakawa K."/>
        </authorList>
    </citation>
    <scope>NUCLEOTIDE SEQUENCE [LARGE SCALE GENOMIC DNA]</scope>
</reference>
<evidence type="ECO:0000313" key="1">
    <source>
        <dbReference type="EMBL" id="GBN68343.1"/>
    </source>
</evidence>
<gene>
    <name evidence="1" type="ORF">AVEN_224326_1</name>
</gene>
<evidence type="ECO:0000313" key="2">
    <source>
        <dbReference type="Proteomes" id="UP000499080"/>
    </source>
</evidence>
<dbReference type="Proteomes" id="UP000499080">
    <property type="component" value="Unassembled WGS sequence"/>
</dbReference>
<protein>
    <submittedName>
        <fullName evidence="1">Uncharacterized protein</fullName>
    </submittedName>
</protein>